<evidence type="ECO:0000313" key="4">
    <source>
        <dbReference type="Proteomes" id="UP000824258"/>
    </source>
</evidence>
<protein>
    <recommendedName>
        <fullName evidence="2">PSP1 C-terminal domain-containing protein</fullName>
    </recommendedName>
</protein>
<dbReference type="PROSITE" id="PS51411">
    <property type="entry name" value="PSP1_C"/>
    <property type="match status" value="1"/>
</dbReference>
<feature type="compositionally biased region" description="Basic and acidic residues" evidence="1">
    <location>
        <begin position="338"/>
        <end position="381"/>
    </location>
</feature>
<feature type="compositionally biased region" description="Basic residues" evidence="1">
    <location>
        <begin position="391"/>
        <end position="400"/>
    </location>
</feature>
<dbReference type="InterPro" id="IPR047767">
    <property type="entry name" value="PSP1-like"/>
</dbReference>
<comment type="caution">
    <text evidence="3">The sequence shown here is derived from an EMBL/GenBank/DDBJ whole genome shotgun (WGS) entry which is preliminary data.</text>
</comment>
<dbReference type="InterPro" id="IPR007557">
    <property type="entry name" value="PSP1_C"/>
</dbReference>
<accession>A0A9D1A8P6</accession>
<organism evidence="3 4">
    <name type="scientific">Candidatus Avoscillospira stercoripullorum</name>
    <dbReference type="NCBI Taxonomy" id="2840709"/>
    <lineage>
        <taxon>Bacteria</taxon>
        <taxon>Bacillati</taxon>
        <taxon>Bacillota</taxon>
        <taxon>Clostridia</taxon>
        <taxon>Eubacteriales</taxon>
        <taxon>Oscillospiraceae</taxon>
        <taxon>Oscillospiraceae incertae sedis</taxon>
        <taxon>Candidatus Avoscillospira</taxon>
    </lineage>
</organism>
<sequence length="413" mass="46405">MVTVADIHFRSNTKVYFFDPGELTLKPGDHVIIDTARGLEYGICAAGNHTVPRRDIVPPLRQVVRLATEKDERINAENEQKEKRAYEVCLQKIRDHGLDMQLVSAECAFDGSKILFFFTADGRVDFRELVKNLASVFRTRIELRQIGVRDKAKMVGGLGMCGRPFCCREFLDDFQPVSIKMAKTQNLSLNPTKISGTCGRLMCCLKYEQEAYEDLLKTSPKNESFVDTVDGRGTVVDVNLLKQTVRVRMEDAPDTINTYKNTEIVVLRNGKAKKNDPPIPKDLAPLSSLPKIVKKREPMPEALPEVMFQGESLTAEKPAQPPVQEAAPQRSRRRRRKPQGERPEGQKPAEKPAEKPQKAEKPEKTEKPDKPRQEKKPRPEGESAPAGETPHRRRRRRPRGGSKPGGTPPEAGA</sequence>
<name>A0A9D1A8P6_9FIRM</name>
<feature type="compositionally biased region" description="Low complexity" evidence="1">
    <location>
        <begin position="315"/>
        <end position="329"/>
    </location>
</feature>
<dbReference type="Proteomes" id="UP000824258">
    <property type="component" value="Unassembled WGS sequence"/>
</dbReference>
<dbReference type="NCBIfam" id="NF041131">
    <property type="entry name" value="RicT_YaaT_fam"/>
    <property type="match status" value="1"/>
</dbReference>
<proteinExistence type="predicted"/>
<dbReference type="PANTHER" id="PTHR43830:SF3">
    <property type="entry name" value="PROTEIN PSP1"/>
    <property type="match status" value="1"/>
</dbReference>
<dbReference type="AlphaFoldDB" id="A0A9D1A8P6"/>
<dbReference type="GO" id="GO:0005737">
    <property type="term" value="C:cytoplasm"/>
    <property type="evidence" value="ECO:0007669"/>
    <property type="project" value="TreeGrafter"/>
</dbReference>
<evidence type="ECO:0000259" key="2">
    <source>
        <dbReference type="PROSITE" id="PS51411"/>
    </source>
</evidence>
<dbReference type="PANTHER" id="PTHR43830">
    <property type="entry name" value="PROTEIN PSP1"/>
    <property type="match status" value="1"/>
</dbReference>
<evidence type="ECO:0000313" key="3">
    <source>
        <dbReference type="EMBL" id="HIR10304.1"/>
    </source>
</evidence>
<dbReference type="EMBL" id="DVGD01000256">
    <property type="protein sequence ID" value="HIR10304.1"/>
    <property type="molecule type" value="Genomic_DNA"/>
</dbReference>
<reference evidence="3" key="2">
    <citation type="journal article" date="2021" name="PeerJ">
        <title>Extensive microbial diversity within the chicken gut microbiome revealed by metagenomics and culture.</title>
        <authorList>
            <person name="Gilroy R."/>
            <person name="Ravi A."/>
            <person name="Getino M."/>
            <person name="Pursley I."/>
            <person name="Horton D.L."/>
            <person name="Alikhan N.F."/>
            <person name="Baker D."/>
            <person name="Gharbi K."/>
            <person name="Hall N."/>
            <person name="Watson M."/>
            <person name="Adriaenssens E.M."/>
            <person name="Foster-Nyarko E."/>
            <person name="Jarju S."/>
            <person name="Secka A."/>
            <person name="Antonio M."/>
            <person name="Oren A."/>
            <person name="Chaudhuri R.R."/>
            <person name="La Ragione R."/>
            <person name="Hildebrand F."/>
            <person name="Pallen M.J."/>
        </authorList>
    </citation>
    <scope>NUCLEOTIDE SEQUENCE</scope>
    <source>
        <strain evidence="3">ChiHjej9B8-7071</strain>
    </source>
</reference>
<feature type="region of interest" description="Disordered" evidence="1">
    <location>
        <begin position="313"/>
        <end position="413"/>
    </location>
</feature>
<evidence type="ECO:0000256" key="1">
    <source>
        <dbReference type="SAM" id="MobiDB-lite"/>
    </source>
</evidence>
<feature type="domain" description="PSP1 C-terminal" evidence="2">
    <location>
        <begin position="61"/>
        <end position="146"/>
    </location>
</feature>
<gene>
    <name evidence="3" type="ORF">IAA70_07855</name>
</gene>
<reference evidence="3" key="1">
    <citation type="submission" date="2020-10" db="EMBL/GenBank/DDBJ databases">
        <authorList>
            <person name="Gilroy R."/>
        </authorList>
    </citation>
    <scope>NUCLEOTIDE SEQUENCE</scope>
    <source>
        <strain evidence="3">ChiHjej9B8-7071</strain>
    </source>
</reference>
<dbReference type="Pfam" id="PF04468">
    <property type="entry name" value="PSP1"/>
    <property type="match status" value="1"/>
</dbReference>